<name>A0ABM1C3Z4_LIMPO</name>
<keyword evidence="8" id="KW-0807">Transducer</keyword>
<keyword evidence="5 9" id="KW-1133">Transmembrane helix</keyword>
<keyword evidence="6 9" id="KW-0472">Membrane</keyword>
<gene>
    <name evidence="12" type="primary">LOC106477758</name>
</gene>
<evidence type="ECO:0000256" key="7">
    <source>
        <dbReference type="ARBA" id="ARBA00023170"/>
    </source>
</evidence>
<feature type="transmembrane region" description="Helical" evidence="9">
    <location>
        <begin position="67"/>
        <end position="91"/>
    </location>
</feature>
<dbReference type="SUPFAM" id="SSF81321">
    <property type="entry name" value="Family A G protein-coupled receptor-like"/>
    <property type="match status" value="1"/>
</dbReference>
<dbReference type="PRINTS" id="PR00237">
    <property type="entry name" value="GPCRRHODOPSN"/>
</dbReference>
<dbReference type="Proteomes" id="UP000694941">
    <property type="component" value="Unplaced"/>
</dbReference>
<evidence type="ECO:0000256" key="2">
    <source>
        <dbReference type="ARBA" id="ARBA00010663"/>
    </source>
</evidence>
<dbReference type="PROSITE" id="PS00237">
    <property type="entry name" value="G_PROTEIN_RECEP_F1_1"/>
    <property type="match status" value="1"/>
</dbReference>
<organism evidence="11 12">
    <name type="scientific">Limulus polyphemus</name>
    <name type="common">Atlantic horseshoe crab</name>
    <dbReference type="NCBI Taxonomy" id="6850"/>
    <lineage>
        <taxon>Eukaryota</taxon>
        <taxon>Metazoa</taxon>
        <taxon>Ecdysozoa</taxon>
        <taxon>Arthropoda</taxon>
        <taxon>Chelicerata</taxon>
        <taxon>Merostomata</taxon>
        <taxon>Xiphosura</taxon>
        <taxon>Limulidae</taxon>
        <taxon>Limulus</taxon>
    </lineage>
</organism>
<feature type="transmembrane region" description="Helical" evidence="9">
    <location>
        <begin position="33"/>
        <end position="55"/>
    </location>
</feature>
<evidence type="ECO:0000256" key="3">
    <source>
        <dbReference type="ARBA" id="ARBA00022475"/>
    </source>
</evidence>
<dbReference type="RefSeq" id="XP_013793742.1">
    <property type="nucleotide sequence ID" value="XM_013938288.2"/>
</dbReference>
<accession>A0ABM1C3Z4</accession>
<keyword evidence="11" id="KW-1185">Reference proteome</keyword>
<evidence type="ECO:0000256" key="8">
    <source>
        <dbReference type="RuleBase" id="RU000688"/>
    </source>
</evidence>
<keyword evidence="3" id="KW-1003">Cell membrane</keyword>
<dbReference type="Gene3D" id="1.20.1070.10">
    <property type="entry name" value="Rhodopsin 7-helix transmembrane proteins"/>
    <property type="match status" value="1"/>
</dbReference>
<proteinExistence type="inferred from homology"/>
<keyword evidence="7 8" id="KW-0675">Receptor</keyword>
<evidence type="ECO:0000256" key="6">
    <source>
        <dbReference type="ARBA" id="ARBA00023136"/>
    </source>
</evidence>
<sequence>MENLSEVLFNNETNVTVEIPYGLTFNNNSLREVILYTCLFMIAAGGNLPVFVSLFRNRQRKSRIKLMILHLTIADMIVTFFMIPLEIFWRITVEWVGGNVLCKISLVIRAFGPYLSSMVLVCISVDRYYAILHPLKVTDAHRRSKIMLTLAWVISFICSLPQ</sequence>
<protein>
    <submittedName>
        <fullName evidence="12">Gonadotropin-releasing hormone receptor-like</fullName>
    </submittedName>
</protein>
<feature type="transmembrane region" description="Helical" evidence="9">
    <location>
        <begin position="111"/>
        <end position="132"/>
    </location>
</feature>
<feature type="non-terminal residue" evidence="12">
    <location>
        <position position="162"/>
    </location>
</feature>
<dbReference type="GeneID" id="106477758"/>
<evidence type="ECO:0000259" key="10">
    <source>
        <dbReference type="PROSITE" id="PS50262"/>
    </source>
</evidence>
<dbReference type="InterPro" id="IPR017452">
    <property type="entry name" value="GPCR_Rhodpsn_7TM"/>
</dbReference>
<keyword evidence="8" id="KW-0297">G-protein coupled receptor</keyword>
<dbReference type="PROSITE" id="PS50262">
    <property type="entry name" value="G_PROTEIN_RECEP_F1_2"/>
    <property type="match status" value="1"/>
</dbReference>
<dbReference type="Pfam" id="PF00001">
    <property type="entry name" value="7tm_1"/>
    <property type="match status" value="1"/>
</dbReference>
<dbReference type="InterPro" id="IPR000276">
    <property type="entry name" value="GPCR_Rhodpsn"/>
</dbReference>
<comment type="similarity">
    <text evidence="2 8">Belongs to the G-protein coupled receptor 1 family.</text>
</comment>
<dbReference type="PANTHER" id="PTHR24241:SF190">
    <property type="entry name" value="CARDIOACCELERATORY PEPTIDE RECEPTOR-LIKE PROTEIN"/>
    <property type="match status" value="1"/>
</dbReference>
<reference evidence="12" key="1">
    <citation type="submission" date="2025-08" db="UniProtKB">
        <authorList>
            <consortium name="RefSeq"/>
        </authorList>
    </citation>
    <scope>IDENTIFICATION</scope>
    <source>
        <tissue evidence="12">Muscle</tissue>
    </source>
</reference>
<feature type="domain" description="G-protein coupled receptors family 1 profile" evidence="10">
    <location>
        <begin position="46"/>
        <end position="162"/>
    </location>
</feature>
<evidence type="ECO:0000256" key="1">
    <source>
        <dbReference type="ARBA" id="ARBA00004651"/>
    </source>
</evidence>
<evidence type="ECO:0000313" key="11">
    <source>
        <dbReference type="Proteomes" id="UP000694941"/>
    </source>
</evidence>
<evidence type="ECO:0000313" key="12">
    <source>
        <dbReference type="RefSeq" id="XP_013793742.1"/>
    </source>
</evidence>
<dbReference type="PANTHER" id="PTHR24241">
    <property type="entry name" value="NEUROPEPTIDE RECEPTOR-RELATED G-PROTEIN COUPLED RECEPTOR"/>
    <property type="match status" value="1"/>
</dbReference>
<evidence type="ECO:0000256" key="5">
    <source>
        <dbReference type="ARBA" id="ARBA00022989"/>
    </source>
</evidence>
<evidence type="ECO:0000256" key="4">
    <source>
        <dbReference type="ARBA" id="ARBA00022692"/>
    </source>
</evidence>
<evidence type="ECO:0000256" key="9">
    <source>
        <dbReference type="SAM" id="Phobius"/>
    </source>
</evidence>
<comment type="subcellular location">
    <subcellularLocation>
        <location evidence="1">Cell membrane</location>
        <topology evidence="1">Multi-pass membrane protein</topology>
    </subcellularLocation>
</comment>
<keyword evidence="4 8" id="KW-0812">Transmembrane</keyword>